<dbReference type="Pfam" id="PF04383">
    <property type="entry name" value="KilA-N"/>
    <property type="match status" value="1"/>
</dbReference>
<evidence type="ECO:0000313" key="3">
    <source>
        <dbReference type="Proteomes" id="UP000000872"/>
    </source>
</evidence>
<evidence type="ECO:0000259" key="1">
    <source>
        <dbReference type="PROSITE" id="PS51301"/>
    </source>
</evidence>
<dbReference type="InterPro" id="IPR017880">
    <property type="entry name" value="KilA_N"/>
</dbReference>
<dbReference type="KEGG" id="vg:1494690"/>
<dbReference type="Proteomes" id="UP000000872">
    <property type="component" value="Segment"/>
</dbReference>
<dbReference type="PROSITE" id="PS51301">
    <property type="entry name" value="KILA_N"/>
    <property type="match status" value="1"/>
</dbReference>
<sequence>MSSIIYDEKIKNTFYSAHINSYQLVIDKKTGFFNASYVCIKNYRKINNWLNNKKTIKLIKYYMNLLNNKNNNNNKIKYKIVDKYDNINGIYLHPILLNHLLDWINIKINNKYNIIDYIILVLNNIKLSIYKNNRNY</sequence>
<feature type="domain" description="KilA-N" evidence="1">
    <location>
        <begin position="13"/>
        <end position="118"/>
    </location>
</feature>
<accession>Q9EMU9</accession>
<gene>
    <name evidence="2" type="primary">AMV100</name>
</gene>
<name>Q9EMU9_AMEPV</name>
<proteinExistence type="predicted"/>
<evidence type="ECO:0000313" key="2">
    <source>
        <dbReference type="EMBL" id="AAG02806.1"/>
    </source>
</evidence>
<dbReference type="RefSeq" id="NP_064882.1">
    <property type="nucleotide sequence ID" value="NC_002520.1"/>
</dbReference>
<dbReference type="EMBL" id="AF250284">
    <property type="protein sequence ID" value="AAG02806.1"/>
    <property type="molecule type" value="Genomic_DNA"/>
</dbReference>
<dbReference type="OrthoDB" id="38880at10239"/>
<protein>
    <submittedName>
        <fullName evidence="2">AMV100</fullName>
    </submittedName>
</protein>
<dbReference type="InterPro" id="IPR018004">
    <property type="entry name" value="KilA/APSES_HTH"/>
</dbReference>
<reference evidence="2 3" key="1">
    <citation type="journal article" date="2000" name="Virology">
        <title>Complete genomic sequence of the Amsacta moorei entomopoxvirus: analysis and comparison with other poxviruses.</title>
        <authorList>
            <person name="Bawden A.L."/>
            <person name="Glassberg K.J."/>
            <person name="Diggans J."/>
            <person name="Shaw R."/>
            <person name="Farmerie W."/>
            <person name="Moyer R.W."/>
        </authorList>
    </citation>
    <scope>NUCLEOTIDE SEQUENCE [LARGE SCALE GENOMIC DNA]</scope>
</reference>
<keyword evidence="3" id="KW-1185">Reference proteome</keyword>
<organismHost>
    <name type="scientific">Amsacta</name>
    <dbReference type="NCBI Taxonomy" id="340055"/>
</organismHost>
<organism evidence="2 3">
    <name type="scientific">Amsacta moorei entomopoxvirus</name>
    <name type="common">AmEPV</name>
    <dbReference type="NCBI Taxonomy" id="28321"/>
    <lineage>
        <taxon>Viruses</taxon>
        <taxon>Varidnaviria</taxon>
        <taxon>Bamfordvirae</taxon>
        <taxon>Nucleocytoviricota</taxon>
        <taxon>Pokkesviricetes</taxon>
        <taxon>Chitovirales</taxon>
        <taxon>Poxviridae</taxon>
        <taxon>Entomopoxvirinae</taxon>
        <taxon>Betaentomopoxvirus</taxon>
    </lineage>
</organism>
<dbReference type="GeneID" id="1494690"/>